<evidence type="ECO:0000313" key="2">
    <source>
        <dbReference type="Proteomes" id="UP001062846"/>
    </source>
</evidence>
<name>A0ACC0PK43_RHOML</name>
<comment type="caution">
    <text evidence="1">The sequence shown here is derived from an EMBL/GenBank/DDBJ whole genome shotgun (WGS) entry which is preliminary data.</text>
</comment>
<dbReference type="EMBL" id="CM046390">
    <property type="protein sequence ID" value="KAI8565900.1"/>
    <property type="molecule type" value="Genomic_DNA"/>
</dbReference>
<organism evidence="1 2">
    <name type="scientific">Rhododendron molle</name>
    <name type="common">Chinese azalea</name>
    <name type="synonym">Azalea mollis</name>
    <dbReference type="NCBI Taxonomy" id="49168"/>
    <lineage>
        <taxon>Eukaryota</taxon>
        <taxon>Viridiplantae</taxon>
        <taxon>Streptophyta</taxon>
        <taxon>Embryophyta</taxon>
        <taxon>Tracheophyta</taxon>
        <taxon>Spermatophyta</taxon>
        <taxon>Magnoliopsida</taxon>
        <taxon>eudicotyledons</taxon>
        <taxon>Gunneridae</taxon>
        <taxon>Pentapetalae</taxon>
        <taxon>asterids</taxon>
        <taxon>Ericales</taxon>
        <taxon>Ericaceae</taxon>
        <taxon>Ericoideae</taxon>
        <taxon>Rhodoreae</taxon>
        <taxon>Rhododendron</taxon>
    </lineage>
</organism>
<gene>
    <name evidence="1" type="ORF">RHMOL_Rhmol03G0297000</name>
</gene>
<accession>A0ACC0PK43</accession>
<keyword evidence="2" id="KW-1185">Reference proteome</keyword>
<evidence type="ECO:0000313" key="1">
    <source>
        <dbReference type="EMBL" id="KAI8565900.1"/>
    </source>
</evidence>
<protein>
    <submittedName>
        <fullName evidence="1">Uncharacterized protein</fullName>
    </submittedName>
</protein>
<dbReference type="Proteomes" id="UP001062846">
    <property type="component" value="Chromosome 3"/>
</dbReference>
<reference evidence="1" key="1">
    <citation type="submission" date="2022-02" db="EMBL/GenBank/DDBJ databases">
        <title>Plant Genome Project.</title>
        <authorList>
            <person name="Zhang R.-G."/>
        </authorList>
    </citation>
    <scope>NUCLEOTIDE SEQUENCE</scope>
    <source>
        <strain evidence="1">AT1</strain>
    </source>
</reference>
<sequence>MWNARGINEEKLVAVAIDKDKRSQVALKWAIDNNLISRGQTVRLIHVHQSPLPNPNPNPNPNPTPSSSNNLGNDYDGTPRLEPYDQAASAATINDMFLSFRCFCSRRDVLWEAVTLEEQDIAKALIDYISFNRVDTLVLGSPSKKGISRLFKSSDIPSTVLKGAPYFCNVYVISKGKVASMRSASHPLPSNISATGRTRSAPTHHITNDHDTDFVDRVPETRLQDEMSIPETDISYVCSGRLSTDSTFFAFYDNLAGSELITGRSPRSLSMMSVGARNFDPIGLASSSNCADLDYSPHELSPSDKETSCLPLNNELVVEEKIRRLELQMKQTMDMYHAACREALTAKRKARELQLVKMEYGKRLEEAERAKEEAMLIANKEREKSKVALKVAEAAYKKAEKEAQQRIDAEIKAFKEAEDKRLMLAGNHVALSDVNHGVAKVYKNQVENEAKELFLPFRAFCTRKEIKCNEVIMEDIDIARAICDYVKLNLVQTLVVAAPTKNSFVKKFMASDVPSNVSKMAPEFCNVYVISKGRISSVQSATIPVPNPPPRPLQMQSNPVPRPADARPKQNNTARSERTAFVPPNLTEDTEDIKSPFNRGKASGRSYGDLSPTDSDITFVSYGRPTTEGKCASPLASQESGVASLLSYSSSDRDNRSSFESQFSPSKSSDLGYMHASSSSSESANMSWSSSNQDEMEAEMRRLKQELKQTLNMYSTARKEAVTAKHEATELHNWKNEELQRLGEARLAGEATFVIIEREKAKTKAAIEKAEAAQRIAELEAQKRKNAEMKALKEAKEKKKVLDVLAQSNVRYRKYTIEEIEAATDHFSISLKIGEGGYGPVFKCVLDHTPVAVKVLRPDAAQGRSQFQREVEVLSCIRHPNMVLLLGACPEYGCLVYDYMANGSLEDRLFRRGNTPPLPWQIRFRIAAEIGTGLLFLHQTKPEPIVHRDLKPANILLDSNFVSKISDVGLARLVPPNVADSVTEYHMTSAAGTFCYIDPEYQQTGMLGTKSDIYSLGIMLLQIVTAKPPMGLTHHVERAIDKGIFAEFLDPSIPDWPVEEALSFAQLALKCAELRRKDRPDLKTVVLPELNRLKALGEEKMPNGFMMLGGGSTPGTSPSQSQASATSQSNDHVGIVPSKMIPQFHKCPGPPVRVYANFIMLNFLQDADV</sequence>
<proteinExistence type="predicted"/>